<dbReference type="InterPro" id="IPR029044">
    <property type="entry name" value="Nucleotide-diphossugar_trans"/>
</dbReference>
<feature type="non-terminal residue" evidence="1">
    <location>
        <position position="30"/>
    </location>
</feature>
<reference evidence="1" key="1">
    <citation type="submission" date="2018-08" db="EMBL/GenBank/DDBJ databases">
        <authorList>
            <consortium name="GenomeTrakr network: Whole genome sequencing for foodborne pathogen traceback"/>
        </authorList>
    </citation>
    <scope>NUCLEOTIDE SEQUENCE [LARGE SCALE GENOMIC DNA]</scope>
    <source>
        <strain evidence="1">FLUFL-367</strain>
    </source>
</reference>
<dbReference type="Proteomes" id="UP000839834">
    <property type="component" value="Unassembled WGS sequence"/>
</dbReference>
<dbReference type="GO" id="GO:0016740">
    <property type="term" value="F:transferase activity"/>
    <property type="evidence" value="ECO:0007669"/>
    <property type="project" value="UniProtKB-KW"/>
</dbReference>
<sequence>MKKAILSVITVVYNGEKYIEDTIKSVLSQP</sequence>
<name>A0A7U7QNH6_SALER</name>
<proteinExistence type="predicted"/>
<dbReference type="Gene3D" id="3.90.550.10">
    <property type="entry name" value="Spore Coat Polysaccharide Biosynthesis Protein SpsA, Chain A"/>
    <property type="match status" value="1"/>
</dbReference>
<protein>
    <submittedName>
        <fullName evidence="1">Glycosyltransferase</fullName>
    </submittedName>
</protein>
<comment type="caution">
    <text evidence="1">The sequence shown here is derived from an EMBL/GenBank/DDBJ whole genome shotgun (WGS) entry which is preliminary data.</text>
</comment>
<dbReference type="AlphaFoldDB" id="A0A7U7QNH6"/>
<keyword evidence="1" id="KW-0808">Transferase</keyword>
<dbReference type="EMBL" id="AAACVH010000252">
    <property type="protein sequence ID" value="EAA8668998.1"/>
    <property type="molecule type" value="Genomic_DNA"/>
</dbReference>
<evidence type="ECO:0000313" key="1">
    <source>
        <dbReference type="EMBL" id="EAA8668998.1"/>
    </source>
</evidence>
<organism evidence="1">
    <name type="scientific">Salmonella enterica</name>
    <name type="common">Salmonella choleraesuis</name>
    <dbReference type="NCBI Taxonomy" id="28901"/>
    <lineage>
        <taxon>Bacteria</taxon>
        <taxon>Pseudomonadati</taxon>
        <taxon>Pseudomonadota</taxon>
        <taxon>Gammaproteobacteria</taxon>
        <taxon>Enterobacterales</taxon>
        <taxon>Enterobacteriaceae</taxon>
        <taxon>Salmonella</taxon>
    </lineage>
</organism>
<gene>
    <name evidence="1" type="ORF">NL99_29910</name>
</gene>
<accession>A0A7U7QNH6</accession>
<dbReference type="SUPFAM" id="SSF53448">
    <property type="entry name" value="Nucleotide-diphospho-sugar transferases"/>
    <property type="match status" value="1"/>
</dbReference>